<organism evidence="13">
    <name type="scientific">Schizophyllum commune (strain H4-8 / FGSC 9210)</name>
    <name type="common">Split gill fungus</name>
    <dbReference type="NCBI Taxonomy" id="578458"/>
    <lineage>
        <taxon>Eukaryota</taxon>
        <taxon>Fungi</taxon>
        <taxon>Dikarya</taxon>
        <taxon>Basidiomycota</taxon>
        <taxon>Agaricomycotina</taxon>
        <taxon>Agaricomycetes</taxon>
        <taxon>Agaricomycetidae</taxon>
        <taxon>Agaricales</taxon>
        <taxon>Schizophyllaceae</taxon>
        <taxon>Schizophyllum</taxon>
    </lineage>
</organism>
<keyword evidence="13" id="KW-1185">Reference proteome</keyword>
<dbReference type="InterPro" id="IPR036345">
    <property type="entry name" value="ExoRNase_PH_dom2_sf"/>
</dbReference>
<accession>D8PSZ7</accession>
<dbReference type="eggNOG" id="KOG1068">
    <property type="taxonomic scope" value="Eukaryota"/>
</dbReference>
<dbReference type="OMA" id="MCCVYGP"/>
<dbReference type="Pfam" id="PF03725">
    <property type="entry name" value="RNase_PH_C"/>
    <property type="match status" value="1"/>
</dbReference>
<dbReference type="HOGENOM" id="CLU_063514_1_2_1"/>
<reference evidence="12 13" key="1">
    <citation type="journal article" date="2010" name="Nat. Biotechnol.">
        <title>Genome sequence of the model mushroom Schizophyllum commune.</title>
        <authorList>
            <person name="Ohm R.A."/>
            <person name="de Jong J.F."/>
            <person name="Lugones L.G."/>
            <person name="Aerts A."/>
            <person name="Kothe E."/>
            <person name="Stajich J.E."/>
            <person name="de Vries R.P."/>
            <person name="Record E."/>
            <person name="Levasseur A."/>
            <person name="Baker S.E."/>
            <person name="Bartholomew K.A."/>
            <person name="Coutinho P.M."/>
            <person name="Erdmann S."/>
            <person name="Fowler T.J."/>
            <person name="Gathman A.C."/>
            <person name="Lombard V."/>
            <person name="Henrissat B."/>
            <person name="Knabe N."/>
            <person name="Kuees U."/>
            <person name="Lilly W.W."/>
            <person name="Lindquist E."/>
            <person name="Lucas S."/>
            <person name="Magnuson J.K."/>
            <person name="Piumi F."/>
            <person name="Raudaskoski M."/>
            <person name="Salamov A."/>
            <person name="Schmutz J."/>
            <person name="Schwarze F.W.M.R."/>
            <person name="vanKuyk P.A."/>
            <person name="Horton J.S."/>
            <person name="Grigoriev I.V."/>
            <person name="Woesten H.A.B."/>
        </authorList>
    </citation>
    <scope>NUCLEOTIDE SEQUENCE [LARGE SCALE GENOMIC DNA]</scope>
    <source>
        <strain evidence="13">H4-8 / FGSC 9210</strain>
    </source>
</reference>
<keyword evidence="8" id="KW-0539">Nucleus</keyword>
<dbReference type="VEuPathDB" id="FungiDB:SCHCODRAFT_02605264"/>
<dbReference type="STRING" id="578458.D8PSZ7"/>
<dbReference type="InterPro" id="IPR027408">
    <property type="entry name" value="PNPase/RNase_PH_dom_sf"/>
</dbReference>
<dbReference type="PANTHER" id="PTHR11953">
    <property type="entry name" value="EXOSOME COMPLEX COMPONENT"/>
    <property type="match status" value="1"/>
</dbReference>
<dbReference type="SUPFAM" id="SSF55666">
    <property type="entry name" value="Ribonuclease PH domain 2-like"/>
    <property type="match status" value="1"/>
</dbReference>
<feature type="domain" description="Exoribonuclease phosphorolytic" evidence="10">
    <location>
        <begin position="42"/>
        <end position="170"/>
    </location>
</feature>
<evidence type="ECO:0000256" key="6">
    <source>
        <dbReference type="ARBA" id="ARBA00022835"/>
    </source>
</evidence>
<keyword evidence="6" id="KW-0271">Exosome</keyword>
<dbReference type="Proteomes" id="UP000007431">
    <property type="component" value="Unassembled WGS sequence"/>
</dbReference>
<gene>
    <name evidence="12" type="ORF">SCHCODRAFT_50397</name>
</gene>
<dbReference type="InterPro" id="IPR015847">
    <property type="entry name" value="ExoRNase_PH_dom2"/>
</dbReference>
<dbReference type="EMBL" id="GL377303">
    <property type="protein sequence ID" value="EFJ00423.1"/>
    <property type="molecule type" value="Genomic_DNA"/>
</dbReference>
<evidence type="ECO:0000256" key="2">
    <source>
        <dbReference type="ARBA" id="ARBA00004496"/>
    </source>
</evidence>
<dbReference type="InterPro" id="IPR001247">
    <property type="entry name" value="ExoRNase_PH_dom1"/>
</dbReference>
<keyword evidence="4" id="KW-0963">Cytoplasm</keyword>
<evidence type="ECO:0000313" key="13">
    <source>
        <dbReference type="Proteomes" id="UP000007431"/>
    </source>
</evidence>
<dbReference type="RefSeq" id="XP_003035325.1">
    <property type="nucleotide sequence ID" value="XM_003035279.1"/>
</dbReference>
<dbReference type="OrthoDB" id="2504340at2759"/>
<evidence type="ECO:0000313" key="12">
    <source>
        <dbReference type="EMBL" id="EFJ00423.1"/>
    </source>
</evidence>
<comment type="similarity">
    <text evidence="3">Belongs to the RNase PH family.</text>
</comment>
<dbReference type="CDD" id="cd11371">
    <property type="entry name" value="RNase_PH_MTR3"/>
    <property type="match status" value="1"/>
</dbReference>
<dbReference type="KEGG" id="scm:SCHCO_02605264"/>
<dbReference type="GO" id="GO:0003723">
    <property type="term" value="F:RNA binding"/>
    <property type="evidence" value="ECO:0007669"/>
    <property type="project" value="UniProtKB-KW"/>
</dbReference>
<dbReference type="GO" id="GO:0005730">
    <property type="term" value="C:nucleolus"/>
    <property type="evidence" value="ECO:0007669"/>
    <property type="project" value="TreeGrafter"/>
</dbReference>
<dbReference type="Gene3D" id="3.30.230.70">
    <property type="entry name" value="GHMP Kinase, N-terminal domain"/>
    <property type="match status" value="1"/>
</dbReference>
<dbReference type="AlphaFoldDB" id="D8PSZ7"/>
<feature type="domain" description="Exoribonuclease phosphorolytic" evidence="11">
    <location>
        <begin position="173"/>
        <end position="233"/>
    </location>
</feature>
<dbReference type="SUPFAM" id="SSF54211">
    <property type="entry name" value="Ribosomal protein S5 domain 2-like"/>
    <property type="match status" value="1"/>
</dbReference>
<dbReference type="FunCoup" id="D8PSZ7">
    <property type="interactions" value="144"/>
</dbReference>
<evidence type="ECO:0000259" key="10">
    <source>
        <dbReference type="Pfam" id="PF01138"/>
    </source>
</evidence>
<dbReference type="GO" id="GO:0071028">
    <property type="term" value="P:nuclear mRNA surveillance"/>
    <property type="evidence" value="ECO:0007669"/>
    <property type="project" value="TreeGrafter"/>
</dbReference>
<dbReference type="InterPro" id="IPR020568">
    <property type="entry name" value="Ribosomal_Su5_D2-typ_SF"/>
</dbReference>
<dbReference type="PANTHER" id="PTHR11953:SF2">
    <property type="entry name" value="EXOSOME COMPLEX COMPONENT MTR3"/>
    <property type="match status" value="1"/>
</dbReference>
<evidence type="ECO:0000256" key="5">
    <source>
        <dbReference type="ARBA" id="ARBA00022552"/>
    </source>
</evidence>
<dbReference type="GO" id="GO:0034475">
    <property type="term" value="P:U4 snRNA 3'-end processing"/>
    <property type="evidence" value="ECO:0007669"/>
    <property type="project" value="TreeGrafter"/>
</dbReference>
<evidence type="ECO:0000256" key="8">
    <source>
        <dbReference type="ARBA" id="ARBA00023242"/>
    </source>
</evidence>
<sequence length="259" mass="27633">MASGAIDRRRINGPEESFPPVYDDEDVPQPSTTRSGRGELDIRPIFLRPGLISQANGSAYIEADKIKIACAVYGPRQNKNVAYSEQGRLNVEVKYAPYATARRKAPLRDAEDRSIGVAIHQALLASVRLELLPKSTVDIFLVIIEADGKEASIASGAVAASAALADAGIEMLGLVSSCSAAVTGDKIWLDPSAAESEQADGTVILSCMPALDSVTSVWQSGRLPPQKALECMHACQQKCVDIHSVVAQALLEHHQTQTS</sequence>
<evidence type="ECO:0000256" key="4">
    <source>
        <dbReference type="ARBA" id="ARBA00022490"/>
    </source>
</evidence>
<dbReference type="GO" id="GO:0006364">
    <property type="term" value="P:rRNA processing"/>
    <property type="evidence" value="ECO:0007669"/>
    <property type="project" value="UniProtKB-KW"/>
</dbReference>
<dbReference type="GeneID" id="9597137"/>
<dbReference type="GO" id="GO:0016075">
    <property type="term" value="P:rRNA catabolic process"/>
    <property type="evidence" value="ECO:0007669"/>
    <property type="project" value="TreeGrafter"/>
</dbReference>
<proteinExistence type="inferred from homology"/>
<keyword evidence="5" id="KW-0698">rRNA processing</keyword>
<feature type="region of interest" description="Disordered" evidence="9">
    <location>
        <begin position="1"/>
        <end position="39"/>
    </location>
</feature>
<dbReference type="GO" id="GO:0000176">
    <property type="term" value="C:nuclear exosome (RNase complex)"/>
    <property type="evidence" value="ECO:0007669"/>
    <property type="project" value="UniProtKB-ARBA"/>
</dbReference>
<evidence type="ECO:0000256" key="3">
    <source>
        <dbReference type="ARBA" id="ARBA00006678"/>
    </source>
</evidence>
<name>D8PSZ7_SCHCM</name>
<dbReference type="Pfam" id="PF01138">
    <property type="entry name" value="RNase_PH"/>
    <property type="match status" value="1"/>
</dbReference>
<evidence type="ECO:0000256" key="7">
    <source>
        <dbReference type="ARBA" id="ARBA00022884"/>
    </source>
</evidence>
<comment type="subcellular location">
    <subcellularLocation>
        <location evidence="2">Cytoplasm</location>
    </subcellularLocation>
    <subcellularLocation>
        <location evidence="1">Nucleus</location>
    </subcellularLocation>
</comment>
<evidence type="ECO:0000256" key="9">
    <source>
        <dbReference type="SAM" id="MobiDB-lite"/>
    </source>
</evidence>
<evidence type="ECO:0000259" key="11">
    <source>
        <dbReference type="Pfam" id="PF03725"/>
    </source>
</evidence>
<feature type="compositionally biased region" description="Basic and acidic residues" evidence="9">
    <location>
        <begin position="1"/>
        <end position="13"/>
    </location>
</feature>
<protein>
    <submittedName>
        <fullName evidence="12">Uncharacterized protein</fullName>
    </submittedName>
</protein>
<keyword evidence="7" id="KW-0694">RNA-binding</keyword>
<dbReference type="GO" id="GO:0000177">
    <property type="term" value="C:cytoplasmic exosome (RNase complex)"/>
    <property type="evidence" value="ECO:0007669"/>
    <property type="project" value="TreeGrafter"/>
</dbReference>
<dbReference type="InterPro" id="IPR050080">
    <property type="entry name" value="RNase_PH"/>
</dbReference>
<dbReference type="InParanoid" id="D8PSZ7"/>
<evidence type="ECO:0000256" key="1">
    <source>
        <dbReference type="ARBA" id="ARBA00004123"/>
    </source>
</evidence>
<dbReference type="GO" id="GO:0071051">
    <property type="term" value="P:poly(A)-dependent snoRNA 3'-end processing"/>
    <property type="evidence" value="ECO:0007669"/>
    <property type="project" value="TreeGrafter"/>
</dbReference>